<name>A0A0V1HX23_9BILA</name>
<accession>A0A0V1HX23</accession>
<gene>
    <name evidence="1" type="ORF">T11_4416</name>
</gene>
<comment type="caution">
    <text evidence="1">The sequence shown here is derived from an EMBL/GenBank/DDBJ whole genome shotgun (WGS) entry which is preliminary data.</text>
</comment>
<organism evidence="1 2">
    <name type="scientific">Trichinella zimbabwensis</name>
    <dbReference type="NCBI Taxonomy" id="268475"/>
    <lineage>
        <taxon>Eukaryota</taxon>
        <taxon>Metazoa</taxon>
        <taxon>Ecdysozoa</taxon>
        <taxon>Nematoda</taxon>
        <taxon>Enoplea</taxon>
        <taxon>Dorylaimia</taxon>
        <taxon>Trichinellida</taxon>
        <taxon>Trichinellidae</taxon>
        <taxon>Trichinella</taxon>
    </lineage>
</organism>
<dbReference type="AlphaFoldDB" id="A0A0V1HX23"/>
<reference evidence="1 2" key="1">
    <citation type="submission" date="2015-01" db="EMBL/GenBank/DDBJ databases">
        <title>Evolution of Trichinella species and genotypes.</title>
        <authorList>
            <person name="Korhonen P.K."/>
            <person name="Edoardo P."/>
            <person name="Giuseppe L.R."/>
            <person name="Gasser R.B."/>
        </authorList>
    </citation>
    <scope>NUCLEOTIDE SEQUENCE [LARGE SCALE GENOMIC DNA]</scope>
    <source>
        <strain evidence="1">ISS1029</strain>
    </source>
</reference>
<proteinExistence type="predicted"/>
<protein>
    <submittedName>
        <fullName evidence="1">Uncharacterized protein</fullName>
    </submittedName>
</protein>
<dbReference type="EMBL" id="JYDP01000021">
    <property type="protein sequence ID" value="KRZ14928.1"/>
    <property type="molecule type" value="Genomic_DNA"/>
</dbReference>
<keyword evidence="2" id="KW-1185">Reference proteome</keyword>
<evidence type="ECO:0000313" key="1">
    <source>
        <dbReference type="EMBL" id="KRZ14928.1"/>
    </source>
</evidence>
<dbReference type="OrthoDB" id="5914633at2759"/>
<evidence type="ECO:0000313" key="2">
    <source>
        <dbReference type="Proteomes" id="UP000055024"/>
    </source>
</evidence>
<sequence>MLHLVLIWLDNPTAKSDAIQSITVDRDQGQLAPGAIANNGGDGKFLVDGAMLENSSISLTLSAPANAALGHALTVDYLQATCTLDQWSTQPYNKVYGRVMQIKKYNKVSIALGHCIK</sequence>
<dbReference type="Proteomes" id="UP000055024">
    <property type="component" value="Unassembled WGS sequence"/>
</dbReference>